<evidence type="ECO:0000259" key="2">
    <source>
        <dbReference type="Pfam" id="PF01337"/>
    </source>
</evidence>
<evidence type="ECO:0000313" key="3">
    <source>
        <dbReference type="EMBL" id="GAA2024677.1"/>
    </source>
</evidence>
<dbReference type="SUPFAM" id="SSF52038">
    <property type="entry name" value="Barstar-related"/>
    <property type="match status" value="1"/>
</dbReference>
<comment type="similarity">
    <text evidence="1">Belongs to the barstar family.</text>
</comment>
<comment type="caution">
    <text evidence="3">The sequence shown here is derived from an EMBL/GenBank/DDBJ whole genome shotgun (WGS) entry which is preliminary data.</text>
</comment>
<evidence type="ECO:0000256" key="1">
    <source>
        <dbReference type="ARBA" id="ARBA00006845"/>
    </source>
</evidence>
<dbReference type="Pfam" id="PF01337">
    <property type="entry name" value="Barstar"/>
    <property type="match status" value="1"/>
</dbReference>
<evidence type="ECO:0000313" key="4">
    <source>
        <dbReference type="Proteomes" id="UP001500751"/>
    </source>
</evidence>
<sequence length="270" mass="30195">MARARYALRDDATGRRLARWVDLDGFFVGTSTAEQWWEQTGEEPPEQLEIKVDGWLPDPALLSFRDEEDGSFELGDVLVDVLDVDEVSLGAYDLWGAALEVDEQGRGTLWANASMAPHVSAREVWGRWRERLPDTSGQWAALPAGERDGWVEAAQLHYFHQAGERRAWPMPEGRITLHGEHVVDLASFFCAVGEAFNGPGGYFGSNLTALADCLANLDREPGQPVRLQWTDIAVAEQGLARRVETSGGWKPIFDLVMEVLDQYNVEVLRR</sequence>
<dbReference type="RefSeq" id="WP_344665536.1">
    <property type="nucleotide sequence ID" value="NZ_BAAAQN010000010.1"/>
</dbReference>
<dbReference type="Gene3D" id="3.30.370.10">
    <property type="entry name" value="Barstar-like"/>
    <property type="match status" value="1"/>
</dbReference>
<organism evidence="3 4">
    <name type="scientific">Catenulispora yoronensis</name>
    <dbReference type="NCBI Taxonomy" id="450799"/>
    <lineage>
        <taxon>Bacteria</taxon>
        <taxon>Bacillati</taxon>
        <taxon>Actinomycetota</taxon>
        <taxon>Actinomycetes</taxon>
        <taxon>Catenulisporales</taxon>
        <taxon>Catenulisporaceae</taxon>
        <taxon>Catenulispora</taxon>
    </lineage>
</organism>
<accession>A0ABP5FGY7</accession>
<gene>
    <name evidence="3" type="ORF">GCM10009839_23150</name>
</gene>
<reference evidence="4" key="1">
    <citation type="journal article" date="2019" name="Int. J. Syst. Evol. Microbiol.">
        <title>The Global Catalogue of Microorganisms (GCM) 10K type strain sequencing project: providing services to taxonomists for standard genome sequencing and annotation.</title>
        <authorList>
            <consortium name="The Broad Institute Genomics Platform"/>
            <consortium name="The Broad Institute Genome Sequencing Center for Infectious Disease"/>
            <person name="Wu L."/>
            <person name="Ma J."/>
        </authorList>
    </citation>
    <scope>NUCLEOTIDE SEQUENCE [LARGE SCALE GENOMIC DNA]</scope>
    <source>
        <strain evidence="4">JCM 16014</strain>
    </source>
</reference>
<name>A0ABP5FGY7_9ACTN</name>
<proteinExistence type="inferred from homology"/>
<feature type="domain" description="Barstar (barnase inhibitor)" evidence="2">
    <location>
        <begin position="175"/>
        <end position="239"/>
    </location>
</feature>
<dbReference type="Proteomes" id="UP001500751">
    <property type="component" value="Unassembled WGS sequence"/>
</dbReference>
<dbReference type="EMBL" id="BAAAQN010000010">
    <property type="protein sequence ID" value="GAA2024677.1"/>
    <property type="molecule type" value="Genomic_DNA"/>
</dbReference>
<dbReference type="InterPro" id="IPR035905">
    <property type="entry name" value="Barstar-like_sf"/>
</dbReference>
<protein>
    <submittedName>
        <fullName evidence="3">Barstar family protein</fullName>
    </submittedName>
</protein>
<dbReference type="InterPro" id="IPR000468">
    <property type="entry name" value="Barstar"/>
</dbReference>
<keyword evidence="4" id="KW-1185">Reference proteome</keyword>